<dbReference type="VEuPathDB" id="TriTrypDB:C4B63_3g937"/>
<dbReference type="VEuPathDB" id="TriTrypDB:TCDM_12479"/>
<feature type="compositionally biased region" description="Acidic residues" evidence="1">
    <location>
        <begin position="382"/>
        <end position="392"/>
    </location>
</feature>
<dbReference type="VEuPathDB" id="TriTrypDB:C3747_188g59"/>
<feature type="transmembrane region" description="Helical" evidence="2">
    <location>
        <begin position="108"/>
        <end position="126"/>
    </location>
</feature>
<accession>A0A2V2VZP6</accession>
<feature type="transmembrane region" description="Helical" evidence="2">
    <location>
        <begin position="73"/>
        <end position="96"/>
    </location>
</feature>
<proteinExistence type="predicted"/>
<evidence type="ECO:0000313" key="3">
    <source>
        <dbReference type="EMBL" id="PWV01866.1"/>
    </source>
</evidence>
<feature type="compositionally biased region" description="Polar residues" evidence="1">
    <location>
        <begin position="398"/>
        <end position="408"/>
    </location>
</feature>
<dbReference type="VEuPathDB" id="TriTrypDB:TcCL_Unassigned00471"/>
<dbReference type="Proteomes" id="UP000246121">
    <property type="component" value="Unassembled WGS sequence"/>
</dbReference>
<evidence type="ECO:0000256" key="1">
    <source>
        <dbReference type="SAM" id="MobiDB-lite"/>
    </source>
</evidence>
<keyword evidence="2" id="KW-0472">Membrane</keyword>
<gene>
    <name evidence="3" type="ORF">C4B63_3g937</name>
</gene>
<dbReference type="VEuPathDB" id="TriTrypDB:TcYC6_0158570"/>
<keyword evidence="2" id="KW-1133">Transmembrane helix</keyword>
<feature type="transmembrane region" description="Helical" evidence="2">
    <location>
        <begin position="6"/>
        <end position="27"/>
    </location>
</feature>
<feature type="transmembrane region" description="Helical" evidence="2">
    <location>
        <begin position="34"/>
        <end position="53"/>
    </location>
</feature>
<feature type="compositionally biased region" description="Polar residues" evidence="1">
    <location>
        <begin position="243"/>
        <end position="257"/>
    </location>
</feature>
<evidence type="ECO:0000256" key="2">
    <source>
        <dbReference type="SAM" id="Phobius"/>
    </source>
</evidence>
<feature type="compositionally biased region" description="Polar residues" evidence="1">
    <location>
        <begin position="335"/>
        <end position="354"/>
    </location>
</feature>
<feature type="compositionally biased region" description="Basic and acidic residues" evidence="1">
    <location>
        <begin position="217"/>
        <end position="233"/>
    </location>
</feature>
<evidence type="ECO:0000313" key="4">
    <source>
        <dbReference type="Proteomes" id="UP000246121"/>
    </source>
</evidence>
<sequence length="461" mass="48209">MDACALQPFVCSSLLFFSVVFLLFYFFAFLVFILFFLCVFFKIFACYCAFLNFNWFDVFHEVRVASAGSCECVLSLLLLSLCVGLLLVCAEGYTQLTGVMVLMMTGRVLLVCALCVLWCGTAGAAADGSEERADLSGVGGESLPESKGIGKSLEGPQGKKDEAGDVKEKKSPASSEDEEDDDADGDEKDYGIDGDLEEKEREEETVDTAETEIPNDPTKEEASSPTQSKHEKGPAAPAEGIPTAQSPATAVQQTTQGLPPKAAPSPEDSPVPAASAATVTPAVASSEQGNIAAPARKKDEKQSEDIDPAQESEQPGLQDVVLVQHSQGVHESKESNNNPRDPASASATANQRDATFTGHGEPAQTPSSNKSVFESNDANSGTEEEITSDDPTADGAGTNDTKNSQNKHANPKETRVKATAVKGATATTGDSDGSTAVSHTTSPLLLLLVVACAAAAAVVAA</sequence>
<dbReference type="VEuPathDB" id="TriTrypDB:TCSYLVIO_000530"/>
<dbReference type="VEuPathDB" id="TriTrypDB:BCY84_06704"/>
<comment type="caution">
    <text evidence="3">The sequence shown here is derived from an EMBL/GenBank/DDBJ whole genome shotgun (WGS) entry which is preliminary data.</text>
</comment>
<feature type="compositionally biased region" description="Polar residues" evidence="1">
    <location>
        <begin position="364"/>
        <end position="381"/>
    </location>
</feature>
<dbReference type="EMBL" id="PRFA01000003">
    <property type="protein sequence ID" value="PWV01866.1"/>
    <property type="molecule type" value="Genomic_DNA"/>
</dbReference>
<feature type="region of interest" description="Disordered" evidence="1">
    <location>
        <begin position="130"/>
        <end position="438"/>
    </location>
</feature>
<dbReference type="VEuPathDB" id="TriTrypDB:TcG_11922"/>
<organism evidence="3 4">
    <name type="scientific">Trypanosoma cruzi</name>
    <dbReference type="NCBI Taxonomy" id="5693"/>
    <lineage>
        <taxon>Eukaryota</taxon>
        <taxon>Discoba</taxon>
        <taxon>Euglenozoa</taxon>
        <taxon>Kinetoplastea</taxon>
        <taxon>Metakinetoplastina</taxon>
        <taxon>Trypanosomatida</taxon>
        <taxon>Trypanosomatidae</taxon>
        <taxon>Trypanosoma</taxon>
        <taxon>Schizotrypanum</taxon>
    </lineage>
</organism>
<feature type="compositionally biased region" description="Low complexity" evidence="1">
    <location>
        <begin position="270"/>
        <end position="286"/>
    </location>
</feature>
<protein>
    <submittedName>
        <fullName evidence="3">Mucin-associated surface protein (MASP)</fullName>
    </submittedName>
</protein>
<keyword evidence="2" id="KW-0812">Transmembrane</keyword>
<feature type="compositionally biased region" description="Low complexity" evidence="1">
    <location>
        <begin position="417"/>
        <end position="429"/>
    </location>
</feature>
<dbReference type="VEuPathDB" id="TriTrypDB:TcCLB.511255.50"/>
<dbReference type="AlphaFoldDB" id="A0A2V2VZP6"/>
<reference evidence="3 4" key="1">
    <citation type="journal article" date="2018" name="Microb. Genom.">
        <title>Expanding an expanded genome: long-read sequencing of Trypanosoma cruzi.</title>
        <authorList>
            <person name="Berna L."/>
            <person name="Rodriguez M."/>
            <person name="Chiribao M.L."/>
            <person name="Parodi-Talice A."/>
            <person name="Pita S."/>
            <person name="Rijo G."/>
            <person name="Alvarez-Valin F."/>
            <person name="Robello C."/>
        </authorList>
    </citation>
    <scope>NUCLEOTIDE SEQUENCE [LARGE SCALE GENOMIC DNA]</scope>
    <source>
        <strain evidence="3 4">Dm28c</strain>
    </source>
</reference>
<dbReference type="VEuPathDB" id="TriTrypDB:ECC02_008727"/>
<feature type="compositionally biased region" description="Acidic residues" evidence="1">
    <location>
        <begin position="175"/>
        <end position="210"/>
    </location>
</feature>
<feature type="compositionally biased region" description="Basic and acidic residues" evidence="1">
    <location>
        <begin position="157"/>
        <end position="171"/>
    </location>
</feature>
<dbReference type="VEuPathDB" id="TriTrypDB:TcBrA4_0172690"/>
<name>A0A2V2VZP6_TRYCR</name>